<keyword evidence="5" id="KW-1185">Reference proteome</keyword>
<proteinExistence type="predicted"/>
<dbReference type="AlphaFoldDB" id="A0A6J4E083"/>
<dbReference type="Proteomes" id="UP000509383">
    <property type="component" value="Chromosome"/>
</dbReference>
<dbReference type="Proteomes" id="UP001054892">
    <property type="component" value="Unassembled WGS sequence"/>
</dbReference>
<dbReference type="EMBL" id="AP023189">
    <property type="protein sequence ID" value="BCG23090.1"/>
    <property type="molecule type" value="Genomic_DNA"/>
</dbReference>
<reference evidence="2 4" key="1">
    <citation type="submission" date="2020-05" db="EMBL/GenBank/DDBJ databases">
        <title>Characterization of novel class B3 metallo-beta-lactamase from novel Pseudomonas species.</title>
        <authorList>
            <person name="Yamada K."/>
            <person name="Aoki K."/>
            <person name="Ishii Y."/>
        </authorList>
    </citation>
    <scope>NUCLEOTIDE SEQUENCE [LARGE SCALE GENOMIC DNA]</scope>
    <source>
        <strain evidence="2 4">TUM18999</strain>
        <strain evidence="3 5">TUM20286</strain>
    </source>
</reference>
<evidence type="ECO:0008006" key="6">
    <source>
        <dbReference type="Google" id="ProtNLM"/>
    </source>
</evidence>
<dbReference type="KEGG" id="ptw:TUM18999_12810"/>
<organism evidence="2 4">
    <name type="scientific">Pseudomonas tohonis</name>
    <dbReference type="NCBI Taxonomy" id="2725477"/>
    <lineage>
        <taxon>Bacteria</taxon>
        <taxon>Pseudomonadati</taxon>
        <taxon>Pseudomonadota</taxon>
        <taxon>Gammaproteobacteria</taxon>
        <taxon>Pseudomonadales</taxon>
        <taxon>Pseudomonadaceae</taxon>
        <taxon>Pseudomonas</taxon>
    </lineage>
</organism>
<dbReference type="EMBL" id="BQKM01000006">
    <property type="protein sequence ID" value="GJN53223.1"/>
    <property type="molecule type" value="Genomic_DNA"/>
</dbReference>
<dbReference type="RefSeq" id="WP_173173216.1">
    <property type="nucleotide sequence ID" value="NZ_AP023189.1"/>
</dbReference>
<dbReference type="Gene3D" id="1.25.40.10">
    <property type="entry name" value="Tetratricopeptide repeat domain"/>
    <property type="match status" value="1"/>
</dbReference>
<evidence type="ECO:0000313" key="4">
    <source>
        <dbReference type="Proteomes" id="UP000509383"/>
    </source>
</evidence>
<accession>A0A6J4E083</accession>
<name>A0A6J4E083_9PSED</name>
<evidence type="ECO:0000313" key="5">
    <source>
        <dbReference type="Proteomes" id="UP001054892"/>
    </source>
</evidence>
<feature type="region of interest" description="Disordered" evidence="1">
    <location>
        <begin position="129"/>
        <end position="148"/>
    </location>
</feature>
<gene>
    <name evidence="2" type="ORF">TUM18999_12810</name>
    <name evidence="3" type="ORF">TUM20286_29750</name>
</gene>
<sequence>MEYWKRTIEAGNHCFRAGEWIEARERYLQALAQAQMLLERWPDPDQAVAAFVVSHHNLADLHLMLGQPEETAENLCACHERLLQVLRDPGLPETLRDVALRHSRCTYGSLLQFIQEHGAYPRTDRLLGIAPGHSSRATPHLARSRYYH</sequence>
<evidence type="ECO:0000313" key="3">
    <source>
        <dbReference type="EMBL" id="GJN53223.1"/>
    </source>
</evidence>
<protein>
    <recommendedName>
        <fullName evidence="6">Tetratricopeptide repeat protein</fullName>
    </recommendedName>
</protein>
<dbReference type="InterPro" id="IPR011990">
    <property type="entry name" value="TPR-like_helical_dom_sf"/>
</dbReference>
<evidence type="ECO:0000256" key="1">
    <source>
        <dbReference type="SAM" id="MobiDB-lite"/>
    </source>
</evidence>
<evidence type="ECO:0000313" key="2">
    <source>
        <dbReference type="EMBL" id="BCG23090.1"/>
    </source>
</evidence>
<dbReference type="SUPFAM" id="SSF48452">
    <property type="entry name" value="TPR-like"/>
    <property type="match status" value="1"/>
</dbReference>